<name>A0A9D4GHQ2_DREPO</name>
<accession>A0A9D4GHQ2</accession>
<proteinExistence type="predicted"/>
<sequence length="154" mass="17118">MRLVLSFNVVGQDKNYRASQEILLLSNSADWLQIMCTVVNGPVHRQVDAISIYRLSANDTFKLVATIQSYESDAEDYREPSSISHDIPGIKAVGSLKDEIEYLEVSIPVSELTCEFSSMYKCSVSYSIKDGSHETKGTTSITRNLKLAGTFLNI</sequence>
<keyword evidence="3" id="KW-1185">Reference proteome</keyword>
<protein>
    <submittedName>
        <fullName evidence="1">Uncharacterized protein</fullName>
    </submittedName>
</protein>
<evidence type="ECO:0000313" key="2">
    <source>
        <dbReference type="EMBL" id="KAH3815692.1"/>
    </source>
</evidence>
<reference evidence="1" key="1">
    <citation type="journal article" date="2019" name="bioRxiv">
        <title>The Genome of the Zebra Mussel, Dreissena polymorpha: A Resource for Invasive Species Research.</title>
        <authorList>
            <person name="McCartney M.A."/>
            <person name="Auch B."/>
            <person name="Kono T."/>
            <person name="Mallez S."/>
            <person name="Zhang Y."/>
            <person name="Obille A."/>
            <person name="Becker A."/>
            <person name="Abrahante J.E."/>
            <person name="Garbe J."/>
            <person name="Badalamenti J.P."/>
            <person name="Herman A."/>
            <person name="Mangelson H."/>
            <person name="Liachko I."/>
            <person name="Sullivan S."/>
            <person name="Sone E.D."/>
            <person name="Koren S."/>
            <person name="Silverstein K.A.T."/>
            <person name="Beckman K.B."/>
            <person name="Gohl D.M."/>
        </authorList>
    </citation>
    <scope>NUCLEOTIDE SEQUENCE</scope>
    <source>
        <strain evidence="1">Duluth1</strain>
        <tissue evidence="1">Whole animal</tissue>
    </source>
</reference>
<organism evidence="1 3">
    <name type="scientific">Dreissena polymorpha</name>
    <name type="common">Zebra mussel</name>
    <name type="synonym">Mytilus polymorpha</name>
    <dbReference type="NCBI Taxonomy" id="45954"/>
    <lineage>
        <taxon>Eukaryota</taxon>
        <taxon>Metazoa</taxon>
        <taxon>Spiralia</taxon>
        <taxon>Lophotrochozoa</taxon>
        <taxon>Mollusca</taxon>
        <taxon>Bivalvia</taxon>
        <taxon>Autobranchia</taxon>
        <taxon>Heteroconchia</taxon>
        <taxon>Euheterodonta</taxon>
        <taxon>Imparidentia</taxon>
        <taxon>Neoheterodontei</taxon>
        <taxon>Myida</taxon>
        <taxon>Dreissenoidea</taxon>
        <taxon>Dreissenidae</taxon>
        <taxon>Dreissena</taxon>
    </lineage>
</organism>
<dbReference type="EMBL" id="JAIWYP010000006">
    <property type="protein sequence ID" value="KAH3815593.1"/>
    <property type="molecule type" value="Genomic_DNA"/>
</dbReference>
<evidence type="ECO:0000313" key="3">
    <source>
        <dbReference type="Proteomes" id="UP000828390"/>
    </source>
</evidence>
<reference evidence="1" key="2">
    <citation type="submission" date="2020-11" db="EMBL/GenBank/DDBJ databases">
        <authorList>
            <person name="McCartney M.A."/>
            <person name="Auch B."/>
            <person name="Kono T."/>
            <person name="Mallez S."/>
            <person name="Becker A."/>
            <person name="Gohl D.M."/>
            <person name="Silverstein K.A.T."/>
            <person name="Koren S."/>
            <person name="Bechman K.B."/>
            <person name="Herman A."/>
            <person name="Abrahante J.E."/>
            <person name="Garbe J."/>
        </authorList>
    </citation>
    <scope>NUCLEOTIDE SEQUENCE</scope>
    <source>
        <strain evidence="1">Duluth1</strain>
        <tissue evidence="1">Whole animal</tissue>
    </source>
</reference>
<comment type="caution">
    <text evidence="1">The sequence shown here is derived from an EMBL/GenBank/DDBJ whole genome shotgun (WGS) entry which is preliminary data.</text>
</comment>
<evidence type="ECO:0000313" key="1">
    <source>
        <dbReference type="EMBL" id="KAH3815593.1"/>
    </source>
</evidence>
<gene>
    <name evidence="1" type="ORF">DPMN_144121</name>
    <name evidence="2" type="ORF">DPMN_144223</name>
</gene>
<dbReference type="Proteomes" id="UP000828390">
    <property type="component" value="Unassembled WGS sequence"/>
</dbReference>
<dbReference type="EMBL" id="JAIWYP010000006">
    <property type="protein sequence ID" value="KAH3815692.1"/>
    <property type="molecule type" value="Genomic_DNA"/>
</dbReference>
<dbReference type="AlphaFoldDB" id="A0A9D4GHQ2"/>